<evidence type="ECO:0000256" key="4">
    <source>
        <dbReference type="ARBA" id="ARBA00024346"/>
    </source>
</evidence>
<gene>
    <name evidence="8" type="primary">earP</name>
    <name evidence="8" type="ORF">PSQ40_05310</name>
</gene>
<keyword evidence="1" id="KW-0328">Glycosyltransferase</keyword>
<proteinExistence type="inferred from homology"/>
<dbReference type="NCBIfam" id="TIGR03837">
    <property type="entry name" value="efp_Arg_rhamno"/>
    <property type="match status" value="1"/>
</dbReference>
<comment type="similarity">
    <text evidence="4">Belongs to the glycosyltransferase 104 family.</text>
</comment>
<evidence type="ECO:0000313" key="9">
    <source>
        <dbReference type="Proteomes" id="UP001528673"/>
    </source>
</evidence>
<evidence type="ECO:0000313" key="8">
    <source>
        <dbReference type="EMBL" id="MDD0837986.1"/>
    </source>
</evidence>
<keyword evidence="2" id="KW-0808">Transferase</keyword>
<sequence length="366" mass="40284">MLWDLFCTVIDNHGDLGVAWRLAADLARRGQQVRLWVDDASALAWMAPQGANGVSVHPWTRPLSPSAFADLPPADGLIEAFGCEIDAGLVAQRVASPGPAPVWINLEYLSAEAWVERCHALPSPILSGPAAGLGKWFFYPGFTPRTGGLLREPGVADDPPAGERQRQRTALGVQGEEWLVSLFCYEPAGLAPWLSRLHREGLAGRPVRLHVMPGRPTAAVRAAEAARAHNTPANTPSPQATDWLHIDYAQPVPQPEFDAKLRACDLNFVRGEDSLVRALWAGQPLVWHIYPQDDGAHEDKLEAFLDWLQAPPSLRHFHRVWNGLNDGPLPPVEPAAWRDCVLAARQILCAQDDLVTQLLRFCTEKR</sequence>
<evidence type="ECO:0000256" key="3">
    <source>
        <dbReference type="ARBA" id="ARBA00024303"/>
    </source>
</evidence>
<keyword evidence="8" id="KW-0251">Elongation factor</keyword>
<evidence type="ECO:0000256" key="5">
    <source>
        <dbReference type="ARBA" id="ARBA00024416"/>
    </source>
</evidence>
<dbReference type="Pfam" id="PF10093">
    <property type="entry name" value="EarP"/>
    <property type="match status" value="1"/>
</dbReference>
<reference evidence="8 9" key="1">
    <citation type="submission" date="2023-02" db="EMBL/GenBank/DDBJ databases">
        <title>Bacterial whole genomic sequence of Curvibacter sp. HBC61.</title>
        <authorList>
            <person name="Le V."/>
            <person name="Ko S.-R."/>
            <person name="Ahn C.-Y."/>
            <person name="Oh H.-M."/>
        </authorList>
    </citation>
    <scope>NUCLEOTIDE SEQUENCE [LARGE SCALE GENOMIC DNA]</scope>
    <source>
        <strain evidence="8 9">HBC61</strain>
    </source>
</reference>
<evidence type="ECO:0000256" key="7">
    <source>
        <dbReference type="ARBA" id="ARBA00048472"/>
    </source>
</evidence>
<organism evidence="8 9">
    <name type="scientific">Curvibacter cyanobacteriorum</name>
    <dbReference type="NCBI Taxonomy" id="3026422"/>
    <lineage>
        <taxon>Bacteria</taxon>
        <taxon>Pseudomonadati</taxon>
        <taxon>Pseudomonadota</taxon>
        <taxon>Betaproteobacteria</taxon>
        <taxon>Burkholderiales</taxon>
        <taxon>Comamonadaceae</taxon>
        <taxon>Curvibacter</taxon>
    </lineage>
</organism>
<keyword evidence="9" id="KW-1185">Reference proteome</keyword>
<protein>
    <recommendedName>
        <fullName evidence="5">Protein-arginine rhamnosyltransferase</fullName>
    </recommendedName>
    <alternativeName>
        <fullName evidence="6">EF-P arginine rhamnosyltransferase</fullName>
    </alternativeName>
</protein>
<evidence type="ECO:0000256" key="1">
    <source>
        <dbReference type="ARBA" id="ARBA00022676"/>
    </source>
</evidence>
<dbReference type="InterPro" id="IPR016633">
    <property type="entry name" value="EarP"/>
</dbReference>
<comment type="catalytic activity">
    <reaction evidence="7">
        <text>dTDP-beta-L-rhamnose + L-arginyl-[protein] = N(omega)-(alpha-L-rhamnosyl)-L-arginyl-[protein] + dTDP + H(+)</text>
        <dbReference type="Rhea" id="RHEA:66692"/>
        <dbReference type="Rhea" id="RHEA-COMP:10532"/>
        <dbReference type="Rhea" id="RHEA-COMP:17096"/>
        <dbReference type="ChEBI" id="CHEBI:15378"/>
        <dbReference type="ChEBI" id="CHEBI:29965"/>
        <dbReference type="ChEBI" id="CHEBI:57510"/>
        <dbReference type="ChEBI" id="CHEBI:58369"/>
        <dbReference type="ChEBI" id="CHEBI:167445"/>
    </reaction>
    <physiologicalReaction direction="left-to-right" evidence="7">
        <dbReference type="Rhea" id="RHEA:66693"/>
    </physiologicalReaction>
</comment>
<comment type="function">
    <text evidence="3">Protein-arginine rhamnosyltransferase that catalyzes the transfer of a single rhamnose to elongation factor P (EF-P) on 'Lys-32', a modification required for EF-P-dependent rescue of polyproline stalled ribosomes.</text>
</comment>
<keyword evidence="8" id="KW-0648">Protein biosynthesis</keyword>
<name>A0ABT5MX15_9BURK</name>
<dbReference type="GO" id="GO:0003746">
    <property type="term" value="F:translation elongation factor activity"/>
    <property type="evidence" value="ECO:0007669"/>
    <property type="project" value="UniProtKB-KW"/>
</dbReference>
<dbReference type="RefSeq" id="WP_273949342.1">
    <property type="nucleotide sequence ID" value="NZ_JAQSIP010000002.1"/>
</dbReference>
<dbReference type="EMBL" id="JAQSIP010000002">
    <property type="protein sequence ID" value="MDD0837986.1"/>
    <property type="molecule type" value="Genomic_DNA"/>
</dbReference>
<comment type="caution">
    <text evidence="8">The sequence shown here is derived from an EMBL/GenBank/DDBJ whole genome shotgun (WGS) entry which is preliminary data.</text>
</comment>
<accession>A0ABT5MX15</accession>
<evidence type="ECO:0000256" key="6">
    <source>
        <dbReference type="ARBA" id="ARBA00030025"/>
    </source>
</evidence>
<evidence type="ECO:0000256" key="2">
    <source>
        <dbReference type="ARBA" id="ARBA00022679"/>
    </source>
</evidence>
<dbReference type="Proteomes" id="UP001528673">
    <property type="component" value="Unassembled WGS sequence"/>
</dbReference>